<feature type="region of interest" description="Disordered" evidence="5">
    <location>
        <begin position="258"/>
        <end position="300"/>
    </location>
</feature>
<dbReference type="InterPro" id="IPR009071">
    <property type="entry name" value="HMG_box_dom"/>
</dbReference>
<feature type="compositionally biased region" description="Polar residues" evidence="5">
    <location>
        <begin position="337"/>
        <end position="349"/>
    </location>
</feature>
<dbReference type="FunFam" id="1.10.30.10:FF:000041">
    <property type="entry name" value="HMG box family protein"/>
    <property type="match status" value="1"/>
</dbReference>
<gene>
    <name evidence="7" type="ORF">BCR36DRAFT_80997</name>
</gene>
<dbReference type="STRING" id="1754191.A0A1Y1V779"/>
<dbReference type="InterPro" id="IPR036910">
    <property type="entry name" value="HMG_box_dom_sf"/>
</dbReference>
<feature type="compositionally biased region" description="Low complexity" evidence="5">
    <location>
        <begin position="316"/>
        <end position="336"/>
    </location>
</feature>
<dbReference type="EMBL" id="MCFH01000027">
    <property type="protein sequence ID" value="ORX48434.1"/>
    <property type="molecule type" value="Genomic_DNA"/>
</dbReference>
<dbReference type="PROSITE" id="PS50118">
    <property type="entry name" value="HMG_BOX_2"/>
    <property type="match status" value="1"/>
</dbReference>
<keyword evidence="4" id="KW-0539">Nucleus</keyword>
<evidence type="ECO:0000256" key="4">
    <source>
        <dbReference type="PROSITE-ProRule" id="PRU00267"/>
    </source>
</evidence>
<evidence type="ECO:0000256" key="2">
    <source>
        <dbReference type="ARBA" id="ARBA00023125"/>
    </source>
</evidence>
<sequence length="969" mass="104943">MANYGQMSMNNLGMNMNTIGMSINNSNNSNNNNNSTVQVNGINNIALPTRVNVINNPIAVGNTATTTIRNVNGNYGMVNIANQNVANYQIRGGTNTTATAVGTNRIVGANGITYTSVNPTLLQQRVATQIPGPNVYNAYTLNTNLVNIGKKSVDNVSPMSSSTTTNTATINNIGQRLIQTYATANTTNLQTTQLQKPLQINTIQPQNYQLLNQNTVLTPTKITTPTLIQPPQPKGSITTPVQSTGAVNLPKKIKSETLATQGSLTTPGSLSTPGSLTTSGLTTPAGSLTKNNATTTVNDNNISQTPIKTIKKDSITTPVPTTTTTNASLTTLTPNSDGSNEASKLSTTTLKESIKSEKTDAKTTGAAKSALATPITETKDVKKTQLPTAINTTTATSSSIAQPQSAGLVTPTTGSVTYPVVNASNLVATGTSNNGITNPLTYNQGQTMYQKQYITTPTAISYPQTTVANNYQINKSYYTNGTNPTYINPIAVKTINGNTAVGVQQPAGMTQKYYTIANGAYNNTNGTVQTGIKTLNPATASVSYAVGNNQKYVISNPMTNTTVLNNRIQNVGQYSTLNNPITNVYQVSNNNTVKMNGYIPNNGQVVMNTMNNGQVSYVKVNPTAVNGNVMNNPSNMINYNNTGSTLVNNATSTTNPYLNKTNLSNPNLMTGGVNGSFVKPLNPNPSQISPFLLTPPTTTTTSSRRRSDILRPPNPFILYRQEHHSKVLAEHEGISNTEISKIIGKMWKNESEEVKNKYKEKAQEMKRRHKLMYPDYRFAPRKQEEIRRRKKRKNITPPENEKKDEDAKDNNNEEKKEDNKDENSSEPIENAKKKLKTEDTTTTATDSKKEINSLEDFNPAKNLIHDEITTPVEDETLLAATTSKSNIPVTSNESSSNIITSNSLFSLDSTLDSSLTNINSFDIENFDIAEDNSFIDNYLSFNSNHTFQTTSDSMFNQLTDLLNTTTGKK</sequence>
<feature type="compositionally biased region" description="Polar residues" evidence="5">
    <location>
        <begin position="290"/>
        <end position="300"/>
    </location>
</feature>
<dbReference type="PANTHER" id="PTHR10270">
    <property type="entry name" value="SOX TRANSCRIPTION FACTOR"/>
    <property type="match status" value="1"/>
</dbReference>
<evidence type="ECO:0000256" key="3">
    <source>
        <dbReference type="ARBA" id="ARBA00023163"/>
    </source>
</evidence>
<feature type="compositionally biased region" description="Basic and acidic residues" evidence="5">
    <location>
        <begin position="799"/>
        <end position="839"/>
    </location>
</feature>
<dbReference type="Pfam" id="PF00505">
    <property type="entry name" value="HMG_box"/>
    <property type="match status" value="1"/>
</dbReference>
<feature type="region of interest" description="Disordered" evidence="5">
    <location>
        <begin position="758"/>
        <end position="853"/>
    </location>
</feature>
<comment type="caution">
    <text evidence="7">The sequence shown here is derived from an EMBL/GenBank/DDBJ whole genome shotgun (WGS) entry which is preliminary data.</text>
</comment>
<proteinExistence type="predicted"/>
<keyword evidence="8" id="KW-1185">Reference proteome</keyword>
<name>A0A1Y1V779_9FUNG</name>
<keyword evidence="1" id="KW-0805">Transcription regulation</keyword>
<dbReference type="InterPro" id="IPR050140">
    <property type="entry name" value="SRY-related_HMG-box_TF-like"/>
</dbReference>
<keyword evidence="3" id="KW-0804">Transcription</keyword>
<feature type="region of interest" description="Disordered" evidence="5">
    <location>
        <begin position="313"/>
        <end position="349"/>
    </location>
</feature>
<dbReference type="GO" id="GO:0000978">
    <property type="term" value="F:RNA polymerase II cis-regulatory region sequence-specific DNA binding"/>
    <property type="evidence" value="ECO:0007669"/>
    <property type="project" value="TreeGrafter"/>
</dbReference>
<dbReference type="PANTHER" id="PTHR10270:SF161">
    <property type="entry name" value="SEX-DETERMINING REGION Y PROTEIN"/>
    <property type="match status" value="1"/>
</dbReference>
<accession>A0A1Y1V779</accession>
<keyword evidence="2 4" id="KW-0238">DNA-binding</keyword>
<evidence type="ECO:0000313" key="7">
    <source>
        <dbReference type="EMBL" id="ORX48434.1"/>
    </source>
</evidence>
<organism evidence="7 8">
    <name type="scientific">Piromyces finnis</name>
    <dbReference type="NCBI Taxonomy" id="1754191"/>
    <lineage>
        <taxon>Eukaryota</taxon>
        <taxon>Fungi</taxon>
        <taxon>Fungi incertae sedis</taxon>
        <taxon>Chytridiomycota</taxon>
        <taxon>Chytridiomycota incertae sedis</taxon>
        <taxon>Neocallimastigomycetes</taxon>
        <taxon>Neocallimastigales</taxon>
        <taxon>Neocallimastigaceae</taxon>
        <taxon>Piromyces</taxon>
    </lineage>
</organism>
<dbReference type="GO" id="GO:0005634">
    <property type="term" value="C:nucleus"/>
    <property type="evidence" value="ECO:0007669"/>
    <property type="project" value="UniProtKB-UniRule"/>
</dbReference>
<feature type="region of interest" description="Disordered" evidence="5">
    <location>
        <begin position="687"/>
        <end position="711"/>
    </location>
</feature>
<dbReference type="CDD" id="cd01389">
    <property type="entry name" value="HMG-box_ROX1-like"/>
    <property type="match status" value="1"/>
</dbReference>
<dbReference type="OrthoDB" id="6247875at2759"/>
<evidence type="ECO:0000259" key="6">
    <source>
        <dbReference type="PROSITE" id="PS50118"/>
    </source>
</evidence>
<feature type="DNA-binding region" description="HMG box" evidence="4">
    <location>
        <begin position="709"/>
        <end position="777"/>
    </location>
</feature>
<dbReference type="GO" id="GO:0001228">
    <property type="term" value="F:DNA-binding transcription activator activity, RNA polymerase II-specific"/>
    <property type="evidence" value="ECO:0007669"/>
    <property type="project" value="TreeGrafter"/>
</dbReference>
<evidence type="ECO:0000313" key="8">
    <source>
        <dbReference type="Proteomes" id="UP000193719"/>
    </source>
</evidence>
<dbReference type="SMART" id="SM00398">
    <property type="entry name" value="HMG"/>
    <property type="match status" value="1"/>
</dbReference>
<protein>
    <recommendedName>
        <fullName evidence="6">HMG box domain-containing protein</fullName>
    </recommendedName>
</protein>
<evidence type="ECO:0000256" key="1">
    <source>
        <dbReference type="ARBA" id="ARBA00023015"/>
    </source>
</evidence>
<dbReference type="GO" id="GO:0030154">
    <property type="term" value="P:cell differentiation"/>
    <property type="evidence" value="ECO:0007669"/>
    <property type="project" value="TreeGrafter"/>
</dbReference>
<evidence type="ECO:0000256" key="5">
    <source>
        <dbReference type="SAM" id="MobiDB-lite"/>
    </source>
</evidence>
<dbReference type="Gene3D" id="1.10.30.10">
    <property type="entry name" value="High mobility group box domain"/>
    <property type="match status" value="1"/>
</dbReference>
<dbReference type="SUPFAM" id="SSF47095">
    <property type="entry name" value="HMG-box"/>
    <property type="match status" value="1"/>
</dbReference>
<dbReference type="AlphaFoldDB" id="A0A1Y1V779"/>
<feature type="compositionally biased region" description="Low complexity" evidence="5">
    <location>
        <begin position="262"/>
        <end position="289"/>
    </location>
</feature>
<feature type="domain" description="HMG box" evidence="6">
    <location>
        <begin position="709"/>
        <end position="777"/>
    </location>
</feature>
<reference evidence="7 8" key="2">
    <citation type="submission" date="2016-08" db="EMBL/GenBank/DDBJ databases">
        <title>Pervasive Adenine N6-methylation of Active Genes in Fungi.</title>
        <authorList>
            <consortium name="DOE Joint Genome Institute"/>
            <person name="Mondo S.J."/>
            <person name="Dannebaum R.O."/>
            <person name="Kuo R.C."/>
            <person name="Labutti K."/>
            <person name="Haridas S."/>
            <person name="Kuo A."/>
            <person name="Salamov A."/>
            <person name="Ahrendt S.R."/>
            <person name="Lipzen A."/>
            <person name="Sullivan W."/>
            <person name="Andreopoulos W.B."/>
            <person name="Clum A."/>
            <person name="Lindquist E."/>
            <person name="Daum C."/>
            <person name="Ramamoorthy G.K."/>
            <person name="Gryganskyi A."/>
            <person name="Culley D."/>
            <person name="Magnuson J.K."/>
            <person name="James T.Y."/>
            <person name="O'Malley M.A."/>
            <person name="Stajich J.E."/>
            <person name="Spatafora J.W."/>
            <person name="Visel A."/>
            <person name="Grigoriev I.V."/>
        </authorList>
    </citation>
    <scope>NUCLEOTIDE SEQUENCE [LARGE SCALE GENOMIC DNA]</scope>
    <source>
        <strain evidence="8">finn</strain>
    </source>
</reference>
<dbReference type="Proteomes" id="UP000193719">
    <property type="component" value="Unassembled WGS sequence"/>
</dbReference>
<reference evidence="7 8" key="1">
    <citation type="submission" date="2016-08" db="EMBL/GenBank/DDBJ databases">
        <title>Genomes of anaerobic fungi encode conserved fungal cellulosomes for biomass hydrolysis.</title>
        <authorList>
            <consortium name="DOE Joint Genome Institute"/>
            <person name="Haitjema C.H."/>
            <person name="Gilmore S.P."/>
            <person name="Henske J.K."/>
            <person name="Solomon K.V."/>
            <person name="De Groot R."/>
            <person name="Kuo A."/>
            <person name="Mondo S.J."/>
            <person name="Salamov A.A."/>
            <person name="Labutti K."/>
            <person name="Zhao Z."/>
            <person name="Chiniquy J."/>
            <person name="Barry K."/>
            <person name="Brewer H.M."/>
            <person name="Purvine S.O."/>
            <person name="Wright A.T."/>
            <person name="Boxma B."/>
            <person name="Van Alen T."/>
            <person name="Hackstein J.H."/>
            <person name="Baker S.E."/>
            <person name="Grigoriev I.V."/>
            <person name="O'Malley M.A."/>
        </authorList>
    </citation>
    <scope>NUCLEOTIDE SEQUENCE [LARGE SCALE GENOMIC DNA]</scope>
    <source>
        <strain evidence="8">finn</strain>
    </source>
</reference>